<sequence length="288" mass="32666">MARAPIKCDVCSQILPQTEVLGHVLLHMSQITELCKSLPHPAPESNEELQQCDSGVDDTEAEYDTMDQQPAGPLRTFKCPDCDHAPFSRRQEQVRHFARHYEFEKACDYCSLTFYLASKYIWHRCGHDGADYQKAYKRRWQALRTDVGRALDQASNEVPPGKRRQEMRTEQRKKRKTAHSSHRVISAATKSGSPPPREELRTAIERETFASEATLQLISATSLPQTEGSDQSGGHAGIDTSFPQSRQATEYSFWLTSSSDAPIIWDNWNWPDGESWVPGDQDQVTPSR</sequence>
<protein>
    <recommendedName>
        <fullName evidence="2">C2H2-type domain-containing protein</fullName>
    </recommendedName>
</protein>
<feature type="domain" description="C2H2-type" evidence="2">
    <location>
        <begin position="107"/>
        <end position="127"/>
    </location>
</feature>
<feature type="region of interest" description="Disordered" evidence="1">
    <location>
        <begin position="223"/>
        <end position="242"/>
    </location>
</feature>
<organism evidence="3">
    <name type="scientific">Photinus pyralis</name>
    <name type="common">Common eastern firefly</name>
    <name type="synonym">Lampyris pyralis</name>
    <dbReference type="NCBI Taxonomy" id="7054"/>
    <lineage>
        <taxon>Eukaryota</taxon>
        <taxon>Metazoa</taxon>
        <taxon>Ecdysozoa</taxon>
        <taxon>Arthropoda</taxon>
        <taxon>Hexapoda</taxon>
        <taxon>Insecta</taxon>
        <taxon>Pterygota</taxon>
        <taxon>Neoptera</taxon>
        <taxon>Endopterygota</taxon>
        <taxon>Coleoptera</taxon>
        <taxon>Polyphaga</taxon>
        <taxon>Elateriformia</taxon>
        <taxon>Elateroidea</taxon>
        <taxon>Lampyridae</taxon>
        <taxon>Lampyrinae</taxon>
        <taxon>Photinus</taxon>
    </lineage>
</organism>
<dbReference type="InterPro" id="IPR013087">
    <property type="entry name" value="Znf_C2H2_type"/>
</dbReference>
<proteinExistence type="predicted"/>
<accession>A0A1Y1L512</accession>
<evidence type="ECO:0000313" key="3">
    <source>
        <dbReference type="EMBL" id="JAV67470.1"/>
    </source>
</evidence>
<dbReference type="EMBL" id="GEZM01067621">
    <property type="protein sequence ID" value="JAV67470.1"/>
    <property type="molecule type" value="Transcribed_RNA"/>
</dbReference>
<reference evidence="3" key="1">
    <citation type="journal article" date="2016" name="Sci. Rep.">
        <title>Molecular characterization of firefly nuptial gifts: a multi-omics approach sheds light on postcopulatory sexual selection.</title>
        <authorList>
            <person name="Al-Wathiqui N."/>
            <person name="Fallon T.R."/>
            <person name="South A."/>
            <person name="Weng J.K."/>
            <person name="Lewis S.M."/>
        </authorList>
    </citation>
    <scope>NUCLEOTIDE SEQUENCE</scope>
</reference>
<name>A0A1Y1L512_PHOPY</name>
<feature type="region of interest" description="Disordered" evidence="1">
    <location>
        <begin position="151"/>
        <end position="198"/>
    </location>
</feature>
<dbReference type="AlphaFoldDB" id="A0A1Y1L512"/>
<dbReference type="SMART" id="SM00355">
    <property type="entry name" value="ZnF_C2H2"/>
    <property type="match status" value="3"/>
</dbReference>
<feature type="compositionally biased region" description="Polar residues" evidence="1">
    <location>
        <begin position="223"/>
        <end position="232"/>
    </location>
</feature>
<feature type="compositionally biased region" description="Basic residues" evidence="1">
    <location>
        <begin position="171"/>
        <end position="182"/>
    </location>
</feature>
<evidence type="ECO:0000259" key="2">
    <source>
        <dbReference type="PROSITE" id="PS00028"/>
    </source>
</evidence>
<evidence type="ECO:0000256" key="1">
    <source>
        <dbReference type="SAM" id="MobiDB-lite"/>
    </source>
</evidence>
<dbReference type="PROSITE" id="PS00028">
    <property type="entry name" value="ZINC_FINGER_C2H2_1"/>
    <property type="match status" value="1"/>
</dbReference>